<dbReference type="Proteomes" id="UP000663889">
    <property type="component" value="Unassembled WGS sequence"/>
</dbReference>
<proteinExistence type="predicted"/>
<keyword evidence="1" id="KW-0812">Transmembrane</keyword>
<evidence type="ECO:0000256" key="1">
    <source>
        <dbReference type="SAM" id="Phobius"/>
    </source>
</evidence>
<sequence length="229" mass="26471">MLNHFGRIISNELSLKSSQSAPIILNNQNHKILINSKSKEKNNSSIKKVSSLLNIKSAVELDNRTNAQKSQQDLDAMHQIVDQTDNDLRHALEHASLRREQLDELHFRSEEMLSKNENLVFGITNYRKTQERDLLWRRLRYVAFGTITIGIIILLVILSMISRRSASSSQVIDVRHINDESSNKNNKDITSTMKLIVSRRRRREKAILTELNEFLSSKSEYFLLSDNNL</sequence>
<keyword evidence="1" id="KW-0472">Membrane</keyword>
<gene>
    <name evidence="2" type="ORF">SEV965_LOCUS33611</name>
</gene>
<evidence type="ECO:0000313" key="2">
    <source>
        <dbReference type="EMBL" id="CAF1449373.1"/>
    </source>
</evidence>
<accession>A0A815PHF3</accession>
<comment type="caution">
    <text evidence="2">The sequence shown here is derived from an EMBL/GenBank/DDBJ whole genome shotgun (WGS) entry which is preliminary data.</text>
</comment>
<evidence type="ECO:0008006" key="4">
    <source>
        <dbReference type="Google" id="ProtNLM"/>
    </source>
</evidence>
<reference evidence="2" key="1">
    <citation type="submission" date="2021-02" db="EMBL/GenBank/DDBJ databases">
        <authorList>
            <person name="Nowell W R."/>
        </authorList>
    </citation>
    <scope>NUCLEOTIDE SEQUENCE</scope>
</reference>
<organism evidence="2 3">
    <name type="scientific">Rotaria sordida</name>
    <dbReference type="NCBI Taxonomy" id="392033"/>
    <lineage>
        <taxon>Eukaryota</taxon>
        <taxon>Metazoa</taxon>
        <taxon>Spiralia</taxon>
        <taxon>Gnathifera</taxon>
        <taxon>Rotifera</taxon>
        <taxon>Eurotatoria</taxon>
        <taxon>Bdelloidea</taxon>
        <taxon>Philodinida</taxon>
        <taxon>Philodinidae</taxon>
        <taxon>Rotaria</taxon>
    </lineage>
</organism>
<protein>
    <recommendedName>
        <fullName evidence="4">V-SNARE coiled-coil homology domain-containing protein</fullName>
    </recommendedName>
</protein>
<dbReference type="EMBL" id="CAJNOU010004643">
    <property type="protein sequence ID" value="CAF1449373.1"/>
    <property type="molecule type" value="Genomic_DNA"/>
</dbReference>
<keyword evidence="1" id="KW-1133">Transmembrane helix</keyword>
<evidence type="ECO:0000313" key="3">
    <source>
        <dbReference type="Proteomes" id="UP000663889"/>
    </source>
</evidence>
<dbReference type="AlphaFoldDB" id="A0A815PHF3"/>
<name>A0A815PHF3_9BILA</name>
<feature type="transmembrane region" description="Helical" evidence="1">
    <location>
        <begin position="141"/>
        <end position="161"/>
    </location>
</feature>